<keyword evidence="5 8" id="KW-0812">Transmembrane</keyword>
<evidence type="ECO:0000256" key="2">
    <source>
        <dbReference type="ARBA" id="ARBA00007935"/>
    </source>
</evidence>
<dbReference type="PANTHER" id="PTHR30472:SF25">
    <property type="entry name" value="ABC TRANSPORTER PERMEASE PROTEIN MJ0876-RELATED"/>
    <property type="match status" value="1"/>
</dbReference>
<gene>
    <name evidence="9" type="ORF">SE17_14095</name>
</gene>
<evidence type="ECO:0000256" key="5">
    <source>
        <dbReference type="ARBA" id="ARBA00022692"/>
    </source>
</evidence>
<comment type="caution">
    <text evidence="9">The sequence shown here is derived from an EMBL/GenBank/DDBJ whole genome shotgun (WGS) entry which is preliminary data.</text>
</comment>
<dbReference type="PATRIC" id="fig|186479.3.peg.8467"/>
<evidence type="ECO:0000313" key="10">
    <source>
        <dbReference type="Proteomes" id="UP000050509"/>
    </source>
</evidence>
<dbReference type="Proteomes" id="UP000050509">
    <property type="component" value="Unassembled WGS sequence"/>
</dbReference>
<keyword evidence="7 8" id="KW-0472">Membrane</keyword>
<comment type="similarity">
    <text evidence="2">Belongs to the binding-protein-dependent transport system permease family. FecCD subfamily.</text>
</comment>
<feature type="transmembrane region" description="Helical" evidence="8">
    <location>
        <begin position="157"/>
        <end position="177"/>
    </location>
</feature>
<dbReference type="GO" id="GO:0005886">
    <property type="term" value="C:plasma membrane"/>
    <property type="evidence" value="ECO:0007669"/>
    <property type="project" value="UniProtKB-SubCell"/>
</dbReference>
<dbReference type="GO" id="GO:0022857">
    <property type="term" value="F:transmembrane transporter activity"/>
    <property type="evidence" value="ECO:0007669"/>
    <property type="project" value="InterPro"/>
</dbReference>
<feature type="transmembrane region" description="Helical" evidence="8">
    <location>
        <begin position="245"/>
        <end position="275"/>
    </location>
</feature>
<feature type="transmembrane region" description="Helical" evidence="8">
    <location>
        <begin position="287"/>
        <end position="309"/>
    </location>
</feature>
<comment type="subcellular location">
    <subcellularLocation>
        <location evidence="1">Cell membrane</location>
        <topology evidence="1">Multi-pass membrane protein</topology>
    </subcellularLocation>
</comment>
<keyword evidence="4" id="KW-1003">Cell membrane</keyword>
<keyword evidence="6 8" id="KW-1133">Transmembrane helix</keyword>
<evidence type="ECO:0000256" key="4">
    <source>
        <dbReference type="ARBA" id="ARBA00022475"/>
    </source>
</evidence>
<dbReference type="Pfam" id="PF01032">
    <property type="entry name" value="FecCD"/>
    <property type="match status" value="1"/>
</dbReference>
<dbReference type="EMBL" id="LJCR01000468">
    <property type="protein sequence ID" value="KPV52667.1"/>
    <property type="molecule type" value="Genomic_DNA"/>
</dbReference>
<evidence type="ECO:0008006" key="11">
    <source>
        <dbReference type="Google" id="ProtNLM"/>
    </source>
</evidence>
<evidence type="ECO:0000256" key="7">
    <source>
        <dbReference type="ARBA" id="ARBA00023136"/>
    </source>
</evidence>
<sequence>MRRQWVLLGGALLLLAAIVVLSVAIGSVTIPPGTTLRIALAQLPFAHITADWPDTYATIVLQIRLPRVALVGLTGAALACSGTAYQGLFRNPLADPYLIGVASGAGLGAVGAMLLRAALPVLGVWLVPFGAFVGALATVALVYGLGHTGAASPITALLLAGAAVGALATAGSTFLLLRMGNQAVRVLAFLMGGYGSAGWSGVLAVAPFTLLGFALLYLYARPLNLLLFDAEQARQLGVDVERVTLIVVVAATLTTAAAVAFSGLIGFVGLIVPHTARLLMGADHRRLLPLATLGGAGFLLLADLLARTVIAPEELPLGVITALVGAPFFLWLLRRARHATVL</sequence>
<dbReference type="GO" id="GO:0033214">
    <property type="term" value="P:siderophore-iron import into cell"/>
    <property type="evidence" value="ECO:0007669"/>
    <property type="project" value="TreeGrafter"/>
</dbReference>
<dbReference type="CDD" id="cd06550">
    <property type="entry name" value="TM_ABC_iron-siderophores_like"/>
    <property type="match status" value="1"/>
</dbReference>
<protein>
    <recommendedName>
        <fullName evidence="11">Iron ABC transporter</fullName>
    </recommendedName>
</protein>
<accession>A0A0P9F7X3</accession>
<dbReference type="SUPFAM" id="SSF81345">
    <property type="entry name" value="ABC transporter involved in vitamin B12 uptake, BtuC"/>
    <property type="match status" value="1"/>
</dbReference>
<dbReference type="Gene3D" id="1.10.3470.10">
    <property type="entry name" value="ABC transporter involved in vitamin B12 uptake, BtuC"/>
    <property type="match status" value="1"/>
</dbReference>
<dbReference type="InterPro" id="IPR037294">
    <property type="entry name" value="ABC_BtuC-like"/>
</dbReference>
<feature type="transmembrane region" description="Helical" evidence="8">
    <location>
        <begin position="198"/>
        <end position="220"/>
    </location>
</feature>
<evidence type="ECO:0000256" key="1">
    <source>
        <dbReference type="ARBA" id="ARBA00004651"/>
    </source>
</evidence>
<feature type="transmembrane region" description="Helical" evidence="8">
    <location>
        <begin position="122"/>
        <end position="145"/>
    </location>
</feature>
<evidence type="ECO:0000256" key="6">
    <source>
        <dbReference type="ARBA" id="ARBA00022989"/>
    </source>
</evidence>
<evidence type="ECO:0000313" key="9">
    <source>
        <dbReference type="EMBL" id="KPV52667.1"/>
    </source>
</evidence>
<reference evidence="9 10" key="1">
    <citation type="submission" date="2015-09" db="EMBL/GenBank/DDBJ databases">
        <title>Draft genome sequence of Kouleothrix aurantiaca JCM 19913.</title>
        <authorList>
            <person name="Hemp J."/>
        </authorList>
    </citation>
    <scope>NUCLEOTIDE SEQUENCE [LARGE SCALE GENOMIC DNA]</scope>
    <source>
        <strain evidence="9 10">COM-B</strain>
    </source>
</reference>
<feature type="transmembrane region" description="Helical" evidence="8">
    <location>
        <begin position="315"/>
        <end position="333"/>
    </location>
</feature>
<keyword evidence="3" id="KW-0813">Transport</keyword>
<proteinExistence type="inferred from homology"/>
<evidence type="ECO:0000256" key="3">
    <source>
        <dbReference type="ARBA" id="ARBA00022448"/>
    </source>
</evidence>
<name>A0A0P9F7X3_9CHLR</name>
<dbReference type="AlphaFoldDB" id="A0A0P9F7X3"/>
<dbReference type="FunFam" id="1.10.3470.10:FF:000001">
    <property type="entry name" value="Vitamin B12 ABC transporter permease BtuC"/>
    <property type="match status" value="1"/>
</dbReference>
<dbReference type="PANTHER" id="PTHR30472">
    <property type="entry name" value="FERRIC ENTEROBACTIN TRANSPORT SYSTEM PERMEASE PROTEIN"/>
    <property type="match status" value="1"/>
</dbReference>
<dbReference type="InterPro" id="IPR000522">
    <property type="entry name" value="ABC_transptr_permease_BtuC"/>
</dbReference>
<evidence type="ECO:0000256" key="8">
    <source>
        <dbReference type="SAM" id="Phobius"/>
    </source>
</evidence>
<keyword evidence="10" id="KW-1185">Reference proteome</keyword>
<feature type="transmembrane region" description="Helical" evidence="8">
    <location>
        <begin position="97"/>
        <end position="115"/>
    </location>
</feature>
<organism evidence="9 10">
    <name type="scientific">Kouleothrix aurantiaca</name>
    <dbReference type="NCBI Taxonomy" id="186479"/>
    <lineage>
        <taxon>Bacteria</taxon>
        <taxon>Bacillati</taxon>
        <taxon>Chloroflexota</taxon>
        <taxon>Chloroflexia</taxon>
        <taxon>Chloroflexales</taxon>
        <taxon>Roseiflexineae</taxon>
        <taxon>Roseiflexaceae</taxon>
        <taxon>Kouleothrix</taxon>
    </lineage>
</organism>